<dbReference type="RefSeq" id="WP_046328390.1">
    <property type="nucleotide sequence ID" value="NZ_CP011280.1"/>
</dbReference>
<organism evidence="1 2">
    <name type="scientific">Sneathia vaginalis</name>
    <dbReference type="NCBI Taxonomy" id="187101"/>
    <lineage>
        <taxon>Bacteria</taxon>
        <taxon>Fusobacteriati</taxon>
        <taxon>Fusobacteriota</taxon>
        <taxon>Fusobacteriia</taxon>
        <taxon>Fusobacteriales</taxon>
        <taxon>Leptotrichiaceae</taxon>
        <taxon>Sneathia</taxon>
    </lineage>
</organism>
<evidence type="ECO:0000313" key="1">
    <source>
        <dbReference type="EMBL" id="AKC95284.1"/>
    </source>
</evidence>
<reference evidence="1 2" key="1">
    <citation type="journal article" date="2012" name="BMC Genomics">
        <title>Genomic sequence analysis and characterization of Sneathia amnii sp. nov.</title>
        <authorList>
            <consortium name="Vaginal Microbiome Consortium (additional members)"/>
            <person name="Harwich M.D.Jr."/>
            <person name="Serrano M.G."/>
            <person name="Fettweis J.M."/>
            <person name="Alves J.M."/>
            <person name="Reimers M.A."/>
            <person name="Buck G.A."/>
            <person name="Jefferson K.K."/>
        </authorList>
    </citation>
    <scope>NUCLEOTIDE SEQUENCE [LARGE SCALE GENOMIC DNA]</scope>
    <source>
        <strain evidence="1 2">SN35</strain>
    </source>
</reference>
<dbReference type="Proteomes" id="UP000033103">
    <property type="component" value="Chromosome"/>
</dbReference>
<dbReference type="HOGENOM" id="CLU_893999_0_0_0"/>
<evidence type="ECO:0008006" key="3">
    <source>
        <dbReference type="Google" id="ProtNLM"/>
    </source>
</evidence>
<dbReference type="OrthoDB" id="95296at2"/>
<dbReference type="EMBL" id="CP011280">
    <property type="protein sequence ID" value="AKC95284.1"/>
    <property type="molecule type" value="Genomic_DNA"/>
</dbReference>
<dbReference type="Gene3D" id="2.40.128.130">
    <property type="entry name" value="Autotransporter beta-domain"/>
    <property type="match status" value="1"/>
</dbReference>
<dbReference type="SUPFAM" id="SSF103515">
    <property type="entry name" value="Autotransporter"/>
    <property type="match status" value="1"/>
</dbReference>
<gene>
    <name evidence="1" type="ORF">VC03_01715</name>
</gene>
<dbReference type="InterPro" id="IPR036709">
    <property type="entry name" value="Autotransporte_beta_dom_sf"/>
</dbReference>
<keyword evidence="2" id="KW-1185">Reference proteome</keyword>
<sequence length="311" mass="35512">MKKIYLLCLVLSSISIAEGIKYETLDEEKKYVIDTSDKLRDLQIKSINYELSNFNVSSEKTSGENFLESIEDENSKYEIGNNTYFIGNKDEYNINTKFNFGKVFDFEGNNATLGLNMGYVNGKINNNKLNGVNVGIYAKSYMPDYKLKINTEHKFNYTNVEYEKAFKQNYLGVYGGIDIRTSLGSTFFVEPGVRASYTFNLDSNVLDQNEDKIELKKGINASIGGLARIGYIFGKENKFKLSLGYSLDKRLNNLNKYNIFNKNVEKPANNYITHDVDMQFDVNLKEKHKFSLSVGKNTGGYKGGLSYNYIW</sequence>
<proteinExistence type="predicted"/>
<dbReference type="STRING" id="187101.VC03_01715"/>
<accession>A0A0E3UTM3</accession>
<dbReference type="AlphaFoldDB" id="A0A0E3UTM3"/>
<protein>
    <recommendedName>
        <fullName evidence="3">Autotransporter domain-containing protein</fullName>
    </recommendedName>
</protein>
<dbReference type="KEGG" id="sns:VC03_01715"/>
<evidence type="ECO:0000313" key="2">
    <source>
        <dbReference type="Proteomes" id="UP000033103"/>
    </source>
</evidence>
<dbReference type="PATRIC" id="fig|1069640.6.peg.325"/>
<name>A0A0E3UTM3_9FUSO</name>